<name>A0A6N1NXB2_9VIRU</name>
<dbReference type="InterPro" id="IPR051531">
    <property type="entry name" value="N-acetyltransferase"/>
</dbReference>
<dbReference type="PROSITE" id="PS51186">
    <property type="entry name" value="GNAT"/>
    <property type="match status" value="1"/>
</dbReference>
<dbReference type="GO" id="GO:0016747">
    <property type="term" value="F:acyltransferase activity, transferring groups other than amino-acyl groups"/>
    <property type="evidence" value="ECO:0007669"/>
    <property type="project" value="InterPro"/>
</dbReference>
<evidence type="ECO:0000256" key="1">
    <source>
        <dbReference type="ARBA" id="ARBA00022679"/>
    </source>
</evidence>
<dbReference type="Pfam" id="PF13302">
    <property type="entry name" value="Acetyltransf_3"/>
    <property type="match status" value="1"/>
</dbReference>
<evidence type="ECO:0000256" key="3">
    <source>
        <dbReference type="ARBA" id="ARBA00038502"/>
    </source>
</evidence>
<dbReference type="EMBL" id="KY523104">
    <property type="protein sequence ID" value="QKU35783.1"/>
    <property type="molecule type" value="Genomic_DNA"/>
</dbReference>
<reference evidence="5" key="2">
    <citation type="journal article" date="2018" name="Nat. Commun.">
        <title>Tailed giant Tupanvirus possesses the most complete translational apparatus of the known virosphere.</title>
        <authorList>
            <person name="Abrahao J."/>
            <person name="Silva L."/>
            <person name="Silva L.S."/>
            <person name="Khalil J.Y.B."/>
            <person name="Rodrigues R."/>
            <person name="Arantes T."/>
            <person name="Assis F."/>
            <person name="Boratto P."/>
            <person name="Andrade M."/>
            <person name="Kroon E.G."/>
            <person name="Ribeiro B."/>
            <person name="Bergier I."/>
            <person name="Seligmann H."/>
            <person name="Ghigo E."/>
            <person name="Colson P."/>
            <person name="Levasseur A."/>
            <person name="Kroemer G."/>
            <person name="Raoult D."/>
            <person name="La Scola B."/>
        </authorList>
    </citation>
    <scope>NUCLEOTIDE SEQUENCE [LARGE SCALE GENOMIC DNA]</scope>
    <source>
        <strain evidence="5">Soda lake</strain>
    </source>
</reference>
<protein>
    <submittedName>
        <fullName evidence="5">N-acetyltransferase</fullName>
    </submittedName>
</protein>
<reference evidence="5" key="1">
    <citation type="submission" date="2017-01" db="EMBL/GenBank/DDBJ databases">
        <authorList>
            <person name="Assis F.L."/>
            <person name="Abrahao J.S."/>
            <person name="Silva L."/>
            <person name="Khalil J.B."/>
            <person name="Rodrigues R."/>
            <person name="Silva L.S."/>
            <person name="Arantes T."/>
            <person name="Boratto P."/>
            <person name="Andrade M."/>
            <person name="Kroon E.G."/>
            <person name="Ribeiro B."/>
            <person name="Bergier I."/>
            <person name="Seligmann H."/>
            <person name="Ghigo E."/>
            <person name="Colson P."/>
            <person name="Levasseur A."/>
            <person name="Raoult D."/>
            <person name="Scola B.L."/>
        </authorList>
    </citation>
    <scope>NUCLEOTIDE SEQUENCE</scope>
    <source>
        <strain evidence="5">Soda lake</strain>
    </source>
</reference>
<keyword evidence="2" id="KW-0012">Acyltransferase</keyword>
<sequence length="204" mass="23466">MSNSSQNNNKSMVDLFQPLLVLDSKLENYKTIQGKRINLELLLNNDDHKNFLVMCVQNYESGYIQSFFRESDVDMDLIKFYVDLYLEDNLLNYPKSKVLEGINYMIKLKTGQIIGVLQLYCCAEGLALGLFIDQKYSRQNYGTEAVNTAIEFVKKHTDIQMLVWECNITNIGSATVAKKCGFIHVGDIKDEDNHDLSVFYLNLF</sequence>
<dbReference type="PANTHER" id="PTHR43792">
    <property type="entry name" value="GNAT FAMILY, PUTATIVE (AFU_ORTHOLOGUE AFUA_3G00765)-RELATED-RELATED"/>
    <property type="match status" value="1"/>
</dbReference>
<evidence type="ECO:0000259" key="4">
    <source>
        <dbReference type="PROSITE" id="PS51186"/>
    </source>
</evidence>
<dbReference type="GeneID" id="80519229"/>
<accession>A0A6N1NXB2</accession>
<dbReference type="KEGG" id="vg:80519229"/>
<dbReference type="InterPro" id="IPR016181">
    <property type="entry name" value="Acyl_CoA_acyltransferase"/>
</dbReference>
<dbReference type="RefSeq" id="YP_010782465.1">
    <property type="nucleotide sequence ID" value="NC_075039.1"/>
</dbReference>
<feature type="domain" description="N-acetyltransferase" evidence="4">
    <location>
        <begin position="54"/>
        <end position="204"/>
    </location>
</feature>
<organism evidence="5">
    <name type="scientific">Tupanvirus soda lake</name>
    <dbReference type="NCBI Taxonomy" id="2126985"/>
    <lineage>
        <taxon>Viruses</taxon>
        <taxon>Varidnaviria</taxon>
        <taxon>Bamfordvirae</taxon>
        <taxon>Nucleocytoviricota</taxon>
        <taxon>Megaviricetes</taxon>
        <taxon>Imitervirales</taxon>
        <taxon>Mimiviridae</taxon>
        <taxon>Megamimivirinae</taxon>
        <taxon>Tupanvirus</taxon>
        <taxon>Tupanvirus salinum</taxon>
    </lineage>
</organism>
<dbReference type="PANTHER" id="PTHR43792:SF8">
    <property type="entry name" value="[RIBOSOMAL PROTEIN US5]-ALANINE N-ACETYLTRANSFERASE"/>
    <property type="match status" value="1"/>
</dbReference>
<keyword evidence="1 5" id="KW-0808">Transferase</keyword>
<dbReference type="SUPFAM" id="SSF55729">
    <property type="entry name" value="Acyl-CoA N-acyltransferases (Nat)"/>
    <property type="match status" value="1"/>
</dbReference>
<proteinExistence type="inferred from homology"/>
<dbReference type="InterPro" id="IPR000182">
    <property type="entry name" value="GNAT_dom"/>
</dbReference>
<comment type="similarity">
    <text evidence="3">Belongs to the acetyltransferase family. RimJ subfamily.</text>
</comment>
<evidence type="ECO:0000256" key="2">
    <source>
        <dbReference type="ARBA" id="ARBA00023315"/>
    </source>
</evidence>
<evidence type="ECO:0000313" key="5">
    <source>
        <dbReference type="EMBL" id="QKU35783.1"/>
    </source>
</evidence>
<dbReference type="Gene3D" id="3.40.630.30">
    <property type="match status" value="1"/>
</dbReference>